<dbReference type="Proteomes" id="UP000272136">
    <property type="component" value="Chromosome 1"/>
</dbReference>
<sequence length="152" mass="17297">MGKSENTLVALEAALDRIANGKPKHIPKSRKLSVRAAEEEAKLGNGSGYYYPEFVEKVKQTKVDIAEGKGEYVQPEIQTVRGKLKEEKRLKSNFKDKYEAERKKLALFAAEQHHLNDNLVKALARIDELEYENTELRDKLAKLKRSTVVSIK</sequence>
<dbReference type="RefSeq" id="WP_122045069.1">
    <property type="nucleotide sequence ID" value="NZ_CP033137.1"/>
</dbReference>
<keyword evidence="1" id="KW-0175">Coiled coil</keyword>
<evidence type="ECO:0000256" key="1">
    <source>
        <dbReference type="SAM" id="Coils"/>
    </source>
</evidence>
<feature type="coiled-coil region" evidence="1">
    <location>
        <begin position="84"/>
        <end position="146"/>
    </location>
</feature>
<accession>A0ABM6ZJX0</accession>
<protein>
    <submittedName>
        <fullName evidence="2">Uncharacterized protein</fullName>
    </submittedName>
</protein>
<proteinExistence type="predicted"/>
<dbReference type="EMBL" id="CP033137">
    <property type="protein sequence ID" value="AYO16026.1"/>
    <property type="molecule type" value="Genomic_DNA"/>
</dbReference>
<reference evidence="2 3" key="1">
    <citation type="submission" date="2018-10" db="EMBL/GenBank/DDBJ databases">
        <title>Whole Genome of Vibrio owensii strain 170502, isolated from Acute Hepatopancreatic Necrosis Disease (AHPND) shrimp.</title>
        <authorList>
            <person name="Yan M."/>
            <person name="Wang X."/>
            <person name="Wang Y."/>
        </authorList>
    </citation>
    <scope>NUCLEOTIDE SEQUENCE [LARGE SCALE GENOMIC DNA]</scope>
    <source>
        <strain evidence="2 3">1700302</strain>
    </source>
</reference>
<name>A0ABM6ZJX0_9VIBR</name>
<evidence type="ECO:0000313" key="3">
    <source>
        <dbReference type="Proteomes" id="UP000272136"/>
    </source>
</evidence>
<keyword evidence="3" id="KW-1185">Reference proteome</keyword>
<organism evidence="2 3">
    <name type="scientific">Vibrio owensii</name>
    <dbReference type="NCBI Taxonomy" id="696485"/>
    <lineage>
        <taxon>Bacteria</taxon>
        <taxon>Pseudomonadati</taxon>
        <taxon>Pseudomonadota</taxon>
        <taxon>Gammaproteobacteria</taxon>
        <taxon>Vibrionales</taxon>
        <taxon>Vibrionaceae</taxon>
        <taxon>Vibrio</taxon>
    </lineage>
</organism>
<gene>
    <name evidence="2" type="ORF">D0812_17095</name>
</gene>
<evidence type="ECO:0000313" key="2">
    <source>
        <dbReference type="EMBL" id="AYO16026.1"/>
    </source>
</evidence>